<sequence length="408" mass="41611">MTAGDDASAGGDFDPVSFLVSLASFETHERVDDAREYLVETIDEYAASGVDATVDDAGNVLATTGDPTSGPHVVLNTHVDTVPPDVPFERDGDVLRGRGTCDAGGPLAALLAGFLAVDRVVAAHEREDAGDRDENDDRDASVAGAVTLAVTPDEETLSEGAHHLVTAGGTADAPAPVAAIQDADAFVVGEPTDLAACTAAKGRFQGTLTLRGENAHAAEPDSGTNAVAALEDALGAVGTFDDRADAPPVHDQLGAATLTPTVVDGGTATNQVPASASVVLDRRSVPPETAAGFRDALLAHLREAVPGDVGVEFAFTERETPFLEAWATDEGARVVDALVDAGARSPRPFGAATEASYFAALAPTVVFGPGVLADDDGAVAHSPREYVHASDVERAATVVADALHALLD</sequence>
<comment type="caution">
    <text evidence="7">The sequence shown here is derived from an EMBL/GenBank/DDBJ whole genome shotgun (WGS) entry which is preliminary data.</text>
</comment>
<evidence type="ECO:0000256" key="3">
    <source>
        <dbReference type="ARBA" id="ARBA00022723"/>
    </source>
</evidence>
<dbReference type="Gene3D" id="3.30.70.360">
    <property type="match status" value="1"/>
</dbReference>
<dbReference type="Gene3D" id="3.40.630.10">
    <property type="entry name" value="Zn peptidases"/>
    <property type="match status" value="2"/>
</dbReference>
<protein>
    <submittedName>
        <fullName evidence="7">M20/M25/M40 family metallo-hydrolase</fullName>
    </submittedName>
</protein>
<name>A0ABD5V8F6_9EURY</name>
<dbReference type="GO" id="GO:0046872">
    <property type="term" value="F:metal ion binding"/>
    <property type="evidence" value="ECO:0007669"/>
    <property type="project" value="UniProtKB-KW"/>
</dbReference>
<dbReference type="InterPro" id="IPR011650">
    <property type="entry name" value="Peptidase_M20_dimer"/>
</dbReference>
<evidence type="ECO:0000313" key="8">
    <source>
        <dbReference type="Proteomes" id="UP001596395"/>
    </source>
</evidence>
<keyword evidence="5" id="KW-0862">Zinc</keyword>
<evidence type="ECO:0000259" key="6">
    <source>
        <dbReference type="Pfam" id="PF07687"/>
    </source>
</evidence>
<accession>A0ABD5V8F6</accession>
<dbReference type="SUPFAM" id="SSF53187">
    <property type="entry name" value="Zn-dependent exopeptidases"/>
    <property type="match status" value="1"/>
</dbReference>
<dbReference type="RefSeq" id="WP_336348329.1">
    <property type="nucleotide sequence ID" value="NZ_JAZAQL010000001.1"/>
</dbReference>
<proteinExistence type="inferred from homology"/>
<dbReference type="SUPFAM" id="SSF55031">
    <property type="entry name" value="Bacterial exopeptidase dimerisation domain"/>
    <property type="match status" value="1"/>
</dbReference>
<dbReference type="AlphaFoldDB" id="A0ABD5V8F6"/>
<dbReference type="InterPro" id="IPR036264">
    <property type="entry name" value="Bact_exopeptidase_dim_dom"/>
</dbReference>
<gene>
    <name evidence="7" type="ORF">ACFQGB_00315</name>
</gene>
<comment type="similarity">
    <text evidence="2">Belongs to the peptidase M20A family.</text>
</comment>
<keyword evidence="3" id="KW-0479">Metal-binding</keyword>
<keyword evidence="8" id="KW-1185">Reference proteome</keyword>
<dbReference type="Proteomes" id="UP001596395">
    <property type="component" value="Unassembled WGS sequence"/>
</dbReference>
<reference evidence="7 8" key="1">
    <citation type="journal article" date="2019" name="Int. J. Syst. Evol. Microbiol.">
        <title>The Global Catalogue of Microorganisms (GCM) 10K type strain sequencing project: providing services to taxonomists for standard genome sequencing and annotation.</title>
        <authorList>
            <consortium name="The Broad Institute Genomics Platform"/>
            <consortium name="The Broad Institute Genome Sequencing Center for Infectious Disease"/>
            <person name="Wu L."/>
            <person name="Ma J."/>
        </authorList>
    </citation>
    <scope>NUCLEOTIDE SEQUENCE [LARGE SCALE GENOMIC DNA]</scope>
    <source>
        <strain evidence="7 8">GX26</strain>
    </source>
</reference>
<evidence type="ECO:0000256" key="4">
    <source>
        <dbReference type="ARBA" id="ARBA00022801"/>
    </source>
</evidence>
<dbReference type="PANTHER" id="PTHR43808">
    <property type="entry name" value="ACETYLORNITHINE DEACETYLASE"/>
    <property type="match status" value="1"/>
</dbReference>
<dbReference type="PANTHER" id="PTHR43808:SF8">
    <property type="entry name" value="PEPTIDASE M20 DIMERISATION DOMAIN-CONTAINING PROTEIN"/>
    <property type="match status" value="1"/>
</dbReference>
<dbReference type="Pfam" id="PF07687">
    <property type="entry name" value="M20_dimer"/>
    <property type="match status" value="1"/>
</dbReference>
<evidence type="ECO:0000256" key="2">
    <source>
        <dbReference type="ARBA" id="ARBA00006247"/>
    </source>
</evidence>
<dbReference type="EMBL" id="JBHSXN010000001">
    <property type="protein sequence ID" value="MFC6951291.1"/>
    <property type="molecule type" value="Genomic_DNA"/>
</dbReference>
<dbReference type="InterPro" id="IPR002933">
    <property type="entry name" value="Peptidase_M20"/>
</dbReference>
<dbReference type="InterPro" id="IPR050072">
    <property type="entry name" value="Peptidase_M20A"/>
</dbReference>
<dbReference type="Pfam" id="PF01546">
    <property type="entry name" value="Peptidase_M20"/>
    <property type="match status" value="1"/>
</dbReference>
<feature type="domain" description="Peptidase M20 dimerisation" evidence="6">
    <location>
        <begin position="199"/>
        <end position="307"/>
    </location>
</feature>
<evidence type="ECO:0000256" key="5">
    <source>
        <dbReference type="ARBA" id="ARBA00022833"/>
    </source>
</evidence>
<evidence type="ECO:0000313" key="7">
    <source>
        <dbReference type="EMBL" id="MFC6951291.1"/>
    </source>
</evidence>
<dbReference type="GO" id="GO:0016787">
    <property type="term" value="F:hydrolase activity"/>
    <property type="evidence" value="ECO:0007669"/>
    <property type="project" value="UniProtKB-KW"/>
</dbReference>
<evidence type="ECO:0000256" key="1">
    <source>
        <dbReference type="ARBA" id="ARBA00001947"/>
    </source>
</evidence>
<organism evidence="7 8">
    <name type="scientific">Halorubellus litoreus</name>
    <dbReference type="NCBI Taxonomy" id="755308"/>
    <lineage>
        <taxon>Archaea</taxon>
        <taxon>Methanobacteriati</taxon>
        <taxon>Methanobacteriota</taxon>
        <taxon>Stenosarchaea group</taxon>
        <taxon>Halobacteria</taxon>
        <taxon>Halobacteriales</taxon>
        <taxon>Halorubellaceae</taxon>
        <taxon>Halorubellus</taxon>
    </lineage>
</organism>
<keyword evidence="4" id="KW-0378">Hydrolase</keyword>
<comment type="cofactor">
    <cofactor evidence="1">
        <name>Zn(2+)</name>
        <dbReference type="ChEBI" id="CHEBI:29105"/>
    </cofactor>
</comment>